<evidence type="ECO:0000313" key="5">
    <source>
        <dbReference type="EMBL" id="KAF8395135.1"/>
    </source>
</evidence>
<dbReference type="PANTHER" id="PTHR31636">
    <property type="entry name" value="OSJNBA0084A10.13 PROTEIN-RELATED"/>
    <property type="match status" value="1"/>
</dbReference>
<keyword evidence="6" id="KW-1185">Reference proteome</keyword>
<dbReference type="AlphaFoldDB" id="A0A834YVM6"/>
<feature type="region of interest" description="Leucine repeat II (LRII)" evidence="3">
    <location>
        <begin position="531"/>
        <end position="563"/>
    </location>
</feature>
<feature type="region of interest" description="Disordered" evidence="4">
    <location>
        <begin position="273"/>
        <end position="304"/>
    </location>
</feature>
<dbReference type="EMBL" id="JABCRI010000013">
    <property type="protein sequence ID" value="KAF8395135.1"/>
    <property type="molecule type" value="Genomic_DNA"/>
</dbReference>
<reference evidence="5 6" key="1">
    <citation type="submission" date="2020-04" db="EMBL/GenBank/DDBJ databases">
        <title>Plant Genome Project.</title>
        <authorList>
            <person name="Zhang R.-G."/>
        </authorList>
    </citation>
    <scope>NUCLEOTIDE SEQUENCE [LARGE SCALE GENOMIC DNA]</scope>
    <source>
        <strain evidence="5">YNK0</strain>
        <tissue evidence="5">Leaf</tissue>
    </source>
</reference>
<comment type="similarity">
    <text evidence="3">Belongs to the GRAS family.</text>
</comment>
<comment type="caution">
    <text evidence="3">Lacks conserved residue(s) required for the propagation of feature annotation.</text>
</comment>
<gene>
    <name evidence="5" type="ORF">HHK36_019076</name>
</gene>
<feature type="region of interest" description="SAW" evidence="3">
    <location>
        <begin position="669"/>
        <end position="744"/>
    </location>
</feature>
<dbReference type="Proteomes" id="UP000655225">
    <property type="component" value="Unassembled WGS sequence"/>
</dbReference>
<sequence>MVMDPHIEEFYGSMNGYKHDTQAVSFGFDQNFINGLKLEDTFLDHNSMGSTLLPRELSNLARSSNDGDSSEDCDFSDIVLKYINQMLMEEDKDEKASMFQESSALQAEERSFYEILGEKYPPSPKKPLPYVGQNAGSPDNSFTGNSSNYSSGISTSNSTLVNPIMIRDLGESKSSHIQTLPVDHTSQSPSSSFSSSNSVSNILDGLVDSPVSTLQCLDAFNVNQSVWQLTRGIEQASKFLPNGRNLIVDLENNGLLPVERKGEVREVAIKAEKKEKDKREYSTNGSRGRKNPHREDMDLEGRSNKQSAVYAEATVMSEMFDNVLLCNKGKGESSLSTLREPLQNGASKNGVKGSNGGKSRGKKQGGKREVVDLRTLLIHCAQAVAADDRRSANELLKQIRQHTSPLGDGSQRLAHYFADGLEARLAGTGTQIYSALMKKRTSTADILKAYHLLLDACPFKKISNFFSNQTIMDVAENATRLHIIDFGIRYGFQWPCLIQRLSARPGGPPKLRITGIDLPQPGFRPAERVEETGRRLANYAERFNVPFEFNAIAQKWETIQIEDLHIDSDELLVVNCLYRFRNILDETVVVDSPRNIVLNLIRKMNPAVFIHGILNGAYSAPFFITRFREAFFHFSALFDMLETNVPREHNERILLEREIYGREALNVIACEGFERVERPETYKQWQVRNLRAGFRQLPLNREILKRARDRLRSSYHKDFLIDEDSQWILQGWKGRIVYALSSWKPGYNA</sequence>
<feature type="region of interest" description="Disordered" evidence="4">
    <location>
        <begin position="334"/>
        <end position="367"/>
    </location>
</feature>
<evidence type="ECO:0000256" key="2">
    <source>
        <dbReference type="ARBA" id="ARBA00023163"/>
    </source>
</evidence>
<accession>A0A834YVM6</accession>
<feature type="short sequence motif" description="VHIID" evidence="3">
    <location>
        <begin position="481"/>
        <end position="485"/>
    </location>
</feature>
<evidence type="ECO:0000256" key="3">
    <source>
        <dbReference type="PROSITE-ProRule" id="PRU01191"/>
    </source>
</evidence>
<feature type="compositionally biased region" description="Basic and acidic residues" evidence="4">
    <location>
        <begin position="293"/>
        <end position="303"/>
    </location>
</feature>
<dbReference type="InterPro" id="IPR005202">
    <property type="entry name" value="TF_GRAS"/>
</dbReference>
<evidence type="ECO:0000256" key="4">
    <source>
        <dbReference type="SAM" id="MobiDB-lite"/>
    </source>
</evidence>
<proteinExistence type="inferred from homology"/>
<dbReference type="Pfam" id="PF03514">
    <property type="entry name" value="GRAS"/>
    <property type="match status" value="1"/>
</dbReference>
<comment type="caution">
    <text evidence="5">The sequence shown here is derived from an EMBL/GenBank/DDBJ whole genome shotgun (WGS) entry which is preliminary data.</text>
</comment>
<keyword evidence="2" id="KW-0804">Transcription</keyword>
<name>A0A834YVM6_TETSI</name>
<organism evidence="5 6">
    <name type="scientific">Tetracentron sinense</name>
    <name type="common">Spur-leaf</name>
    <dbReference type="NCBI Taxonomy" id="13715"/>
    <lineage>
        <taxon>Eukaryota</taxon>
        <taxon>Viridiplantae</taxon>
        <taxon>Streptophyta</taxon>
        <taxon>Embryophyta</taxon>
        <taxon>Tracheophyta</taxon>
        <taxon>Spermatophyta</taxon>
        <taxon>Magnoliopsida</taxon>
        <taxon>Trochodendrales</taxon>
        <taxon>Trochodendraceae</taxon>
        <taxon>Tetracentron</taxon>
    </lineage>
</organism>
<dbReference type="OMA" id="VEINWIG"/>
<feature type="region of interest" description="VHIID" evidence="3">
    <location>
        <begin position="450"/>
        <end position="515"/>
    </location>
</feature>
<evidence type="ECO:0000256" key="1">
    <source>
        <dbReference type="ARBA" id="ARBA00023015"/>
    </source>
</evidence>
<feature type="region of interest" description="Leucine repeat I (LRI)" evidence="3">
    <location>
        <begin position="371"/>
        <end position="431"/>
    </location>
</feature>
<evidence type="ECO:0000313" key="6">
    <source>
        <dbReference type="Proteomes" id="UP000655225"/>
    </source>
</evidence>
<keyword evidence="1" id="KW-0805">Transcription regulation</keyword>
<dbReference type="OrthoDB" id="47276at2759"/>
<protein>
    <submittedName>
        <fullName evidence="5">Uncharacterized protein</fullName>
    </submittedName>
</protein>
<dbReference type="PROSITE" id="PS50985">
    <property type="entry name" value="GRAS"/>
    <property type="match status" value="1"/>
</dbReference>